<protein>
    <recommendedName>
        <fullName evidence="3">FAR1 domain-containing protein</fullName>
    </recommendedName>
</protein>
<evidence type="ECO:0000256" key="2">
    <source>
        <dbReference type="SAM" id="MobiDB-lite"/>
    </source>
</evidence>
<feature type="region of interest" description="Disordered" evidence="2">
    <location>
        <begin position="7"/>
        <end position="26"/>
    </location>
</feature>
<feature type="domain" description="FAR1" evidence="3">
    <location>
        <begin position="82"/>
        <end position="171"/>
    </location>
</feature>
<evidence type="ECO:0000313" key="4">
    <source>
        <dbReference type="EMBL" id="KAK2965815.1"/>
    </source>
</evidence>
<evidence type="ECO:0000259" key="3">
    <source>
        <dbReference type="Pfam" id="PF03101"/>
    </source>
</evidence>
<gene>
    <name evidence="4" type="ORF">RJ640_025324</name>
</gene>
<dbReference type="PANTHER" id="PTHR46328:SF7">
    <property type="entry name" value="FAR-RED IMPAIRED RESPONSIVE (FAR1) FAMILY PROTEIN"/>
    <property type="match status" value="1"/>
</dbReference>
<feature type="domain" description="FAR1" evidence="3">
    <location>
        <begin position="327"/>
        <end position="416"/>
    </location>
</feature>
<keyword evidence="1" id="KW-0175">Coiled coil</keyword>
<feature type="coiled-coil region" evidence="1">
    <location>
        <begin position="187"/>
        <end position="239"/>
    </location>
</feature>
<dbReference type="Proteomes" id="UP001187471">
    <property type="component" value="Unassembled WGS sequence"/>
</dbReference>
<evidence type="ECO:0000256" key="1">
    <source>
        <dbReference type="SAM" id="Coils"/>
    </source>
</evidence>
<dbReference type="AlphaFoldDB" id="A0AA88QTR3"/>
<comment type="caution">
    <text evidence="4">The sequence shown here is derived from an EMBL/GenBank/DDBJ whole genome shotgun (WGS) entry which is preliminary data.</text>
</comment>
<sequence>MLGRFYTASEEQGGASDIDSPSSHDSQKSITVIALTRCAVDLDQGDGEKGGPTEGNMDVSKGDSVLEPRVGMEFESEDAARKFYIEYARRVGFVVRIMQRRRSEIDGKTLARRLGCNKQGFSPNPKSTLGPDKKPRPSAREGCKATILVKMEKSGKWVVTRFVKDHNHPLVVMEHEFSNAGDKDKKIEELTLELQRQDQLCAAYREKLLRFLNNVEEQAEQLSSKVQLVVENVRKVEAEVQSSKVTVGSENERKVEAEVPSYKVTVGSENYGFKWINNFQSLVTVNLDTRPWIVAGSAEKEVPACGESAILEPSVGMEFNSEDAARDFYDEYARRVGFVMRIDQCRRSEVDKRILSRRLSCNKQGYYVKTRDQFGPVRKARASTREGCNAMMLAKVNKSGKWVVTRCVKDHTHPLVISDHPFRNAMDSKDRRIQELTTELERQDQLCALYRGQLITFLKNVEEQTELLSTKIQIAVDNDQMESTSGQAFSSDESESCLPIGSFIDHDFVSDKGIDVSVDEDAKTMEHSTGSLDSMENVEPLIGMEFNSRDDAREFYASYGRQTGFTVRIHHNRRSRINNMVIGQDFVCSKEGFREKKYVYRKDRVLPPPALTREGCHAMLRVALKDGCKWVITKFVKDHNHTLLSPSKVPWRGSGKNSIGQDEKDQRIRELTLELYNERQRCKRRCTAYQEQLSVVLRFVEEHTDHISRSIEDVVRNVRELENEQLEDSD</sequence>
<keyword evidence="5" id="KW-1185">Reference proteome</keyword>
<name>A0AA88QTR3_9ASTE</name>
<dbReference type="EMBL" id="JAVXUO010003180">
    <property type="protein sequence ID" value="KAK2965815.1"/>
    <property type="molecule type" value="Genomic_DNA"/>
</dbReference>
<organism evidence="4 5">
    <name type="scientific">Escallonia rubra</name>
    <dbReference type="NCBI Taxonomy" id="112253"/>
    <lineage>
        <taxon>Eukaryota</taxon>
        <taxon>Viridiplantae</taxon>
        <taxon>Streptophyta</taxon>
        <taxon>Embryophyta</taxon>
        <taxon>Tracheophyta</taxon>
        <taxon>Spermatophyta</taxon>
        <taxon>Magnoliopsida</taxon>
        <taxon>eudicotyledons</taxon>
        <taxon>Gunneridae</taxon>
        <taxon>Pentapetalae</taxon>
        <taxon>asterids</taxon>
        <taxon>campanulids</taxon>
        <taxon>Escalloniales</taxon>
        <taxon>Escalloniaceae</taxon>
        <taxon>Escallonia</taxon>
    </lineage>
</organism>
<feature type="region of interest" description="Disordered" evidence="2">
    <location>
        <begin position="115"/>
        <end position="139"/>
    </location>
</feature>
<dbReference type="PANTHER" id="PTHR46328">
    <property type="entry name" value="FAR-RED IMPAIRED RESPONSIVE (FAR1) FAMILY PROTEIN-RELATED"/>
    <property type="match status" value="1"/>
</dbReference>
<proteinExistence type="predicted"/>
<feature type="region of interest" description="Disordered" evidence="2">
    <location>
        <begin position="43"/>
        <end position="63"/>
    </location>
</feature>
<dbReference type="Pfam" id="PF03101">
    <property type="entry name" value="FAR1"/>
    <property type="match status" value="3"/>
</dbReference>
<feature type="domain" description="FAR1" evidence="3">
    <location>
        <begin position="554"/>
        <end position="644"/>
    </location>
</feature>
<accession>A0AA88QTR3</accession>
<evidence type="ECO:0000313" key="5">
    <source>
        <dbReference type="Proteomes" id="UP001187471"/>
    </source>
</evidence>
<reference evidence="4" key="1">
    <citation type="submission" date="2022-12" db="EMBL/GenBank/DDBJ databases">
        <title>Draft genome assemblies for two species of Escallonia (Escalloniales).</title>
        <authorList>
            <person name="Chanderbali A."/>
            <person name="Dervinis C."/>
            <person name="Anghel I."/>
            <person name="Soltis D."/>
            <person name="Soltis P."/>
            <person name="Zapata F."/>
        </authorList>
    </citation>
    <scope>NUCLEOTIDE SEQUENCE</scope>
    <source>
        <strain evidence="4">UCBG92.1500</strain>
        <tissue evidence="4">Leaf</tissue>
    </source>
</reference>
<dbReference type="InterPro" id="IPR004330">
    <property type="entry name" value="FAR1_DNA_bnd_dom"/>
</dbReference>